<dbReference type="OrthoDB" id="9795573at2"/>
<dbReference type="InterPro" id="IPR044068">
    <property type="entry name" value="CB"/>
</dbReference>
<dbReference type="InterPro" id="IPR038488">
    <property type="entry name" value="Integrase_DNA-bd_sf"/>
</dbReference>
<evidence type="ECO:0000259" key="6">
    <source>
        <dbReference type="PROSITE" id="PS51900"/>
    </source>
</evidence>
<evidence type="ECO:0000256" key="5">
    <source>
        <dbReference type="PROSITE-ProRule" id="PRU01248"/>
    </source>
</evidence>
<dbReference type="InterPro" id="IPR050808">
    <property type="entry name" value="Phage_Integrase"/>
</dbReference>
<evidence type="ECO:0000256" key="1">
    <source>
        <dbReference type="ARBA" id="ARBA00008857"/>
    </source>
</evidence>
<dbReference type="CDD" id="cd00801">
    <property type="entry name" value="INT_P4_C"/>
    <property type="match status" value="1"/>
</dbReference>
<evidence type="ECO:0000256" key="3">
    <source>
        <dbReference type="ARBA" id="ARBA00023125"/>
    </source>
</evidence>
<keyword evidence="3 5" id="KW-0238">DNA-binding</keyword>
<dbReference type="SUPFAM" id="SSF56349">
    <property type="entry name" value="DNA breaking-rejoining enzymes"/>
    <property type="match status" value="1"/>
</dbReference>
<reference evidence="7 8" key="1">
    <citation type="submission" date="2019-06" db="EMBL/GenBank/DDBJ databases">
        <title>Genome of new Rhodobacteraceae sp. SM1903.</title>
        <authorList>
            <person name="Ren X."/>
        </authorList>
    </citation>
    <scope>NUCLEOTIDE SEQUENCE [LARGE SCALE GENOMIC DNA]</scope>
    <source>
        <strain evidence="7 8">SM1903</strain>
    </source>
</reference>
<keyword evidence="2" id="KW-0229">DNA integration</keyword>
<comment type="caution">
    <text evidence="7">The sequence shown here is derived from an EMBL/GenBank/DDBJ whole genome shotgun (WGS) entry which is preliminary data.</text>
</comment>
<dbReference type="Pfam" id="PF00589">
    <property type="entry name" value="Phage_integrase"/>
    <property type="match status" value="1"/>
</dbReference>
<dbReference type="AlphaFoldDB" id="A0A5C5GCA0"/>
<dbReference type="Gene3D" id="1.10.150.130">
    <property type="match status" value="1"/>
</dbReference>
<dbReference type="EMBL" id="VFFF01000001">
    <property type="protein sequence ID" value="TNY32373.1"/>
    <property type="molecule type" value="Genomic_DNA"/>
</dbReference>
<dbReference type="InterPro" id="IPR002104">
    <property type="entry name" value="Integrase_catalytic"/>
</dbReference>
<dbReference type="GO" id="GO:0003677">
    <property type="term" value="F:DNA binding"/>
    <property type="evidence" value="ECO:0007669"/>
    <property type="project" value="UniProtKB-UniRule"/>
</dbReference>
<dbReference type="GO" id="GO:0006310">
    <property type="term" value="P:DNA recombination"/>
    <property type="evidence" value="ECO:0007669"/>
    <property type="project" value="UniProtKB-KW"/>
</dbReference>
<dbReference type="PROSITE" id="PS51900">
    <property type="entry name" value="CB"/>
    <property type="match status" value="1"/>
</dbReference>
<dbReference type="InterPro" id="IPR053876">
    <property type="entry name" value="Phage_int_M"/>
</dbReference>
<dbReference type="GO" id="GO:0015074">
    <property type="term" value="P:DNA integration"/>
    <property type="evidence" value="ECO:0007669"/>
    <property type="project" value="UniProtKB-KW"/>
</dbReference>
<evidence type="ECO:0000256" key="2">
    <source>
        <dbReference type="ARBA" id="ARBA00022908"/>
    </source>
</evidence>
<evidence type="ECO:0000313" key="7">
    <source>
        <dbReference type="EMBL" id="TNY32373.1"/>
    </source>
</evidence>
<protein>
    <submittedName>
        <fullName evidence="7">DUF4102 domain-containing protein</fullName>
    </submittedName>
</protein>
<evidence type="ECO:0000313" key="8">
    <source>
        <dbReference type="Proteomes" id="UP000314011"/>
    </source>
</evidence>
<dbReference type="Gene3D" id="3.30.160.390">
    <property type="entry name" value="Integrase, DNA-binding domain"/>
    <property type="match status" value="1"/>
</dbReference>
<gene>
    <name evidence="7" type="ORF">FHY64_03515</name>
</gene>
<dbReference type="Pfam" id="PF22022">
    <property type="entry name" value="Phage_int_M"/>
    <property type="match status" value="1"/>
</dbReference>
<dbReference type="PANTHER" id="PTHR30629:SF2">
    <property type="entry name" value="PROPHAGE INTEGRASE INTS-RELATED"/>
    <property type="match status" value="1"/>
</dbReference>
<proteinExistence type="inferred from homology"/>
<comment type="similarity">
    <text evidence="1">Belongs to the 'phage' integrase family.</text>
</comment>
<evidence type="ECO:0000256" key="4">
    <source>
        <dbReference type="ARBA" id="ARBA00023172"/>
    </source>
</evidence>
<name>A0A5C5GCA0_9RHOB</name>
<organism evidence="7 8">
    <name type="scientific">Pelagovum pacificum</name>
    <dbReference type="NCBI Taxonomy" id="2588711"/>
    <lineage>
        <taxon>Bacteria</taxon>
        <taxon>Pseudomonadati</taxon>
        <taxon>Pseudomonadota</taxon>
        <taxon>Alphaproteobacteria</taxon>
        <taxon>Rhodobacterales</taxon>
        <taxon>Paracoccaceae</taxon>
        <taxon>Pelagovum</taxon>
    </lineage>
</organism>
<dbReference type="Proteomes" id="UP000314011">
    <property type="component" value="Unassembled WGS sequence"/>
</dbReference>
<dbReference type="Pfam" id="PF13356">
    <property type="entry name" value="Arm-DNA-bind_3"/>
    <property type="match status" value="1"/>
</dbReference>
<dbReference type="PANTHER" id="PTHR30629">
    <property type="entry name" value="PROPHAGE INTEGRASE"/>
    <property type="match status" value="1"/>
</dbReference>
<accession>A0A5C5GCA0</accession>
<sequence>MHVHCSRYPAKNVGANVGVEMSIQQRSSTGKRRMPHFEKQLKAAFVRSAPPGRHTDGGGLYLYVSDSGARRWVLRIMVRGKRRDFGLGSAMVISLADAREIAHEYRVIAAKGGDLTKKVHQSRKNTMAFEVAATEYHKFNIRTSSRNGKHTEQWLATLQNYAFPKIGDMAVDEITTQDIIEVLQPIWLEKHETARRVLQRMKVVFDWANVQGFRSAANPVEAVRAALPRKKVKVQNFAAIPWHETPDLMHKLEKMPGVGALALRFTILTVLRSGAVRKATWSQFTEGFERWIIPAENMKADEEHEVPLPHAARQLLQNLYADRPRNTDLVFFSLRTKSGLISEATMAKALKRFYPDATVHGMRSAYRDWAEIFTSASREVKEAVLAHGNPDKVESAYLRTKYLDEREDLMEVWGMWASGEDGTYEDLLNRHRIDRTTEIVK</sequence>
<keyword evidence="4" id="KW-0233">DNA recombination</keyword>
<keyword evidence="8" id="KW-1185">Reference proteome</keyword>
<dbReference type="Gene3D" id="1.10.443.10">
    <property type="entry name" value="Intergrase catalytic core"/>
    <property type="match status" value="1"/>
</dbReference>
<dbReference type="InterPro" id="IPR013762">
    <property type="entry name" value="Integrase-like_cat_sf"/>
</dbReference>
<feature type="domain" description="Core-binding (CB)" evidence="6">
    <location>
        <begin position="127"/>
        <end position="209"/>
    </location>
</feature>
<dbReference type="InterPro" id="IPR010998">
    <property type="entry name" value="Integrase_recombinase_N"/>
</dbReference>
<dbReference type="InterPro" id="IPR011010">
    <property type="entry name" value="DNA_brk_join_enz"/>
</dbReference>
<dbReference type="InterPro" id="IPR025166">
    <property type="entry name" value="Integrase_DNA_bind_dom"/>
</dbReference>